<reference evidence="1" key="1">
    <citation type="submission" date="2023-08" db="EMBL/GenBank/DDBJ databases">
        <authorList>
            <person name="Alioto T."/>
            <person name="Alioto T."/>
            <person name="Gomez Garrido J."/>
        </authorList>
    </citation>
    <scope>NUCLEOTIDE SEQUENCE</scope>
</reference>
<keyword evidence="2" id="KW-1185">Reference proteome</keyword>
<dbReference type="AlphaFoldDB" id="A0AA36AH84"/>
<proteinExistence type="predicted"/>
<evidence type="ECO:0000313" key="2">
    <source>
        <dbReference type="Proteomes" id="UP001162480"/>
    </source>
</evidence>
<accession>A0AA36AH84</accession>
<name>A0AA36AH84_OCTVU</name>
<evidence type="ECO:0000313" key="1">
    <source>
        <dbReference type="EMBL" id="CAI9716125.1"/>
    </source>
</evidence>
<gene>
    <name evidence="1" type="ORF">OCTVUL_1B026584</name>
</gene>
<organism evidence="1 2">
    <name type="scientific">Octopus vulgaris</name>
    <name type="common">Common octopus</name>
    <dbReference type="NCBI Taxonomy" id="6645"/>
    <lineage>
        <taxon>Eukaryota</taxon>
        <taxon>Metazoa</taxon>
        <taxon>Spiralia</taxon>
        <taxon>Lophotrochozoa</taxon>
        <taxon>Mollusca</taxon>
        <taxon>Cephalopoda</taxon>
        <taxon>Coleoidea</taxon>
        <taxon>Octopodiformes</taxon>
        <taxon>Octopoda</taxon>
        <taxon>Incirrata</taxon>
        <taxon>Octopodidae</taxon>
        <taxon>Octopus</taxon>
    </lineage>
</organism>
<dbReference type="EMBL" id="OX597814">
    <property type="protein sequence ID" value="CAI9716125.1"/>
    <property type="molecule type" value="Genomic_DNA"/>
</dbReference>
<sequence length="107" mass="12167">MEVTPVVIDMEKVLKNEQLVKKKGDTIKLMPPQETMKEKEEMTVVYLTQAVATRMATSIVKDSYCYDTCYHIWSPVFNYSVCSRSGDTTGDKIREVGDTGDKHGIHF</sequence>
<dbReference type="Proteomes" id="UP001162480">
    <property type="component" value="Chromosome 1"/>
</dbReference>
<protein>
    <submittedName>
        <fullName evidence="1">Uncharacterized protein</fullName>
    </submittedName>
</protein>